<dbReference type="AlphaFoldDB" id="A0A450THY7"/>
<accession>A0A450THY7</accession>
<proteinExistence type="predicted"/>
<gene>
    <name evidence="1" type="ORF">BECKFW1821B_GA0114236_11215</name>
</gene>
<sequence length="160" mass="17798">MPDDTNSASKKTELEKVAELLSVEFLPPLDPGDAQSLHKALPGYQAVADDTARLVKKHGKTLNLDAAVLADLEQGLADVNHLEPPERLLEKLRLSVYHQRLQATDRCMGAMYDTARRVREFANAYPEVAEEAKFLLDFMKVFKPGKKKEKKEPGGEAPQS</sequence>
<dbReference type="EMBL" id="CAADFD010000121">
    <property type="protein sequence ID" value="VFJ66761.1"/>
    <property type="molecule type" value="Genomic_DNA"/>
</dbReference>
<reference evidence="1" key="1">
    <citation type="submission" date="2019-02" db="EMBL/GenBank/DDBJ databases">
        <authorList>
            <person name="Gruber-Vodicka R. H."/>
            <person name="Seah K. B. B."/>
        </authorList>
    </citation>
    <scope>NUCLEOTIDE SEQUENCE</scope>
    <source>
        <strain evidence="1">BECK_BZ106</strain>
    </source>
</reference>
<name>A0A450THY7_9GAMM</name>
<protein>
    <submittedName>
        <fullName evidence="1">Uncharacterized protein</fullName>
    </submittedName>
</protein>
<organism evidence="1">
    <name type="scientific">Candidatus Kentrum sp. FW</name>
    <dbReference type="NCBI Taxonomy" id="2126338"/>
    <lineage>
        <taxon>Bacteria</taxon>
        <taxon>Pseudomonadati</taxon>
        <taxon>Pseudomonadota</taxon>
        <taxon>Gammaproteobacteria</taxon>
        <taxon>Candidatus Kentrum</taxon>
    </lineage>
</organism>
<evidence type="ECO:0000313" key="1">
    <source>
        <dbReference type="EMBL" id="VFJ66761.1"/>
    </source>
</evidence>